<evidence type="ECO:0000313" key="5">
    <source>
        <dbReference type="Proteomes" id="UP000045706"/>
    </source>
</evidence>
<proteinExistence type="predicted"/>
<gene>
    <name evidence="2" type="ORF">BN1708_010985</name>
    <name evidence="3" type="ORF">BN1723_014028</name>
</gene>
<dbReference type="EMBL" id="CVQI01020446">
    <property type="protein sequence ID" value="CRK27774.1"/>
    <property type="molecule type" value="Genomic_DNA"/>
</dbReference>
<dbReference type="EMBL" id="CVQH01005113">
    <property type="protein sequence ID" value="CRK13932.1"/>
    <property type="molecule type" value="Genomic_DNA"/>
</dbReference>
<organism evidence="2 4">
    <name type="scientific">Verticillium longisporum</name>
    <name type="common">Verticillium dahliae var. longisporum</name>
    <dbReference type="NCBI Taxonomy" id="100787"/>
    <lineage>
        <taxon>Eukaryota</taxon>
        <taxon>Fungi</taxon>
        <taxon>Dikarya</taxon>
        <taxon>Ascomycota</taxon>
        <taxon>Pezizomycotina</taxon>
        <taxon>Sordariomycetes</taxon>
        <taxon>Hypocreomycetidae</taxon>
        <taxon>Glomerellales</taxon>
        <taxon>Plectosphaerellaceae</taxon>
        <taxon>Verticillium</taxon>
    </lineage>
</organism>
<evidence type="ECO:0000313" key="3">
    <source>
        <dbReference type="EMBL" id="CRK27774.1"/>
    </source>
</evidence>
<evidence type="ECO:0000256" key="1">
    <source>
        <dbReference type="SAM" id="MobiDB-lite"/>
    </source>
</evidence>
<evidence type="ECO:0008006" key="6">
    <source>
        <dbReference type="Google" id="ProtNLM"/>
    </source>
</evidence>
<reference evidence="4 5" key="1">
    <citation type="submission" date="2015-05" db="EMBL/GenBank/DDBJ databases">
        <authorList>
            <person name="Fogelqvist Johan"/>
        </authorList>
    </citation>
    <scope>NUCLEOTIDE SEQUENCE [LARGE SCALE GENOMIC DNA]</scope>
    <source>
        <strain evidence="2">VL1</strain>
        <strain evidence="3">VL2</strain>
    </source>
</reference>
<feature type="region of interest" description="Disordered" evidence="1">
    <location>
        <begin position="412"/>
        <end position="435"/>
    </location>
</feature>
<evidence type="ECO:0000313" key="2">
    <source>
        <dbReference type="EMBL" id="CRK13932.1"/>
    </source>
</evidence>
<evidence type="ECO:0000313" key="4">
    <source>
        <dbReference type="Proteomes" id="UP000044602"/>
    </source>
</evidence>
<accession>A0A0G4KW01</accession>
<name>A0A0G4KW01_VERLO</name>
<keyword evidence="4" id="KW-1185">Reference proteome</keyword>
<dbReference type="Proteomes" id="UP000044602">
    <property type="component" value="Unassembled WGS sequence"/>
</dbReference>
<dbReference type="AlphaFoldDB" id="A0A0G4KW01"/>
<sequence>MPATSTLMSLPNEVLILIAKYLVEPWNNTDVHTWRDGPKAPTPCTANLCLTSKRFRDISQPLLFSQITVKSYLQMLRLLRSLLRVPSHCQKVQSLRVGNGRFNRFPLRKDYDEVPATFKAWADATSEIPGKISPTLQNVLKRIEAITGFDFVHHSELISDLDEPTFEALQALNYCDGRQTSYVVDFDPESHYLRLQFVIPILFYLVPKVKRYLCEHSMADAPKLDHVIACLLADDLTSSKFLPELGSLHFQSSAPSTGPQCHVFLPTLARLRSIRHMGAIFARPLSQEAFQLTSLDMTTTPTRADALLDVLESCQDLERLSITLESVSFRDESEDEVQAFVDRQVDTCLCPKLKEGDIESVIPVLIWSLATFAAAIRAGHLPYLRYGFFLRECLGVLPGEISIVEEQQGLINDGTEETWTGERETDSSPPEVSAE</sequence>
<dbReference type="Proteomes" id="UP000045706">
    <property type="component" value="Unassembled WGS sequence"/>
</dbReference>
<protein>
    <recommendedName>
        <fullName evidence="6">F-box domain-containing protein</fullName>
    </recommendedName>
</protein>